<accession>A0AAV2NQD7</accession>
<dbReference type="EMBL" id="OZ034827">
    <property type="protein sequence ID" value="CAL1682700.1"/>
    <property type="molecule type" value="Genomic_DNA"/>
</dbReference>
<sequence>MIRLRSVVLEYQMSLKAGRNEARFANRRYRVRALSLFATEPALKCIKLASDLYSMIHEKKSVRKELL</sequence>
<evidence type="ECO:0000313" key="1">
    <source>
        <dbReference type="EMBL" id="CAL1682700.1"/>
    </source>
</evidence>
<evidence type="ECO:0000313" key="2">
    <source>
        <dbReference type="Proteomes" id="UP001497644"/>
    </source>
</evidence>
<reference evidence="1" key="1">
    <citation type="submission" date="2024-04" db="EMBL/GenBank/DDBJ databases">
        <authorList>
            <consortium name="Molecular Ecology Group"/>
        </authorList>
    </citation>
    <scope>NUCLEOTIDE SEQUENCE</scope>
</reference>
<dbReference type="AlphaFoldDB" id="A0AAV2NQD7"/>
<name>A0AAV2NQD7_9HYME</name>
<protein>
    <submittedName>
        <fullName evidence="1">Uncharacterized protein</fullName>
    </submittedName>
</protein>
<dbReference type="Proteomes" id="UP001497644">
    <property type="component" value="Chromosome 4"/>
</dbReference>
<proteinExistence type="predicted"/>
<keyword evidence="2" id="KW-1185">Reference proteome</keyword>
<organism evidence="1 2">
    <name type="scientific">Lasius platythorax</name>
    <dbReference type="NCBI Taxonomy" id="488582"/>
    <lineage>
        <taxon>Eukaryota</taxon>
        <taxon>Metazoa</taxon>
        <taxon>Ecdysozoa</taxon>
        <taxon>Arthropoda</taxon>
        <taxon>Hexapoda</taxon>
        <taxon>Insecta</taxon>
        <taxon>Pterygota</taxon>
        <taxon>Neoptera</taxon>
        <taxon>Endopterygota</taxon>
        <taxon>Hymenoptera</taxon>
        <taxon>Apocrita</taxon>
        <taxon>Aculeata</taxon>
        <taxon>Formicoidea</taxon>
        <taxon>Formicidae</taxon>
        <taxon>Formicinae</taxon>
        <taxon>Lasius</taxon>
        <taxon>Lasius</taxon>
    </lineage>
</organism>
<gene>
    <name evidence="1" type="ORF">LPLAT_LOCUS8585</name>
</gene>